<dbReference type="Proteomes" id="UP001163046">
    <property type="component" value="Unassembled WGS sequence"/>
</dbReference>
<reference evidence="1" key="1">
    <citation type="submission" date="2023-01" db="EMBL/GenBank/DDBJ databases">
        <title>Genome assembly of the deep-sea coral Lophelia pertusa.</title>
        <authorList>
            <person name="Herrera S."/>
            <person name="Cordes E."/>
        </authorList>
    </citation>
    <scope>NUCLEOTIDE SEQUENCE</scope>
    <source>
        <strain evidence="1">USNM1676648</strain>
        <tissue evidence="1">Polyp</tissue>
    </source>
</reference>
<accession>A0A9X0D032</accession>
<dbReference type="InterPro" id="IPR051223">
    <property type="entry name" value="Polycystin"/>
</dbReference>
<dbReference type="PANTHER" id="PTHR10877">
    <property type="entry name" value="POLYCYSTIN FAMILY MEMBER"/>
    <property type="match status" value="1"/>
</dbReference>
<comment type="caution">
    <text evidence="1">The sequence shown here is derived from an EMBL/GenBank/DDBJ whole genome shotgun (WGS) entry which is preliminary data.</text>
</comment>
<dbReference type="GO" id="GO:0050982">
    <property type="term" value="P:detection of mechanical stimulus"/>
    <property type="evidence" value="ECO:0007669"/>
    <property type="project" value="TreeGrafter"/>
</dbReference>
<organism evidence="1 2">
    <name type="scientific">Desmophyllum pertusum</name>
    <dbReference type="NCBI Taxonomy" id="174260"/>
    <lineage>
        <taxon>Eukaryota</taxon>
        <taxon>Metazoa</taxon>
        <taxon>Cnidaria</taxon>
        <taxon>Anthozoa</taxon>
        <taxon>Hexacorallia</taxon>
        <taxon>Scleractinia</taxon>
        <taxon>Caryophylliina</taxon>
        <taxon>Caryophylliidae</taxon>
        <taxon>Desmophyllum</taxon>
    </lineage>
</organism>
<gene>
    <name evidence="1" type="ORF">OS493_012628</name>
</gene>
<evidence type="ECO:0000313" key="1">
    <source>
        <dbReference type="EMBL" id="KAJ7379874.1"/>
    </source>
</evidence>
<dbReference type="EMBL" id="MU826355">
    <property type="protein sequence ID" value="KAJ7379874.1"/>
    <property type="molecule type" value="Genomic_DNA"/>
</dbReference>
<dbReference type="GO" id="GO:0016020">
    <property type="term" value="C:membrane"/>
    <property type="evidence" value="ECO:0007669"/>
    <property type="project" value="TreeGrafter"/>
</dbReference>
<dbReference type="AlphaFoldDB" id="A0A9X0D032"/>
<proteinExistence type="predicted"/>
<dbReference type="GO" id="GO:0005262">
    <property type="term" value="F:calcium channel activity"/>
    <property type="evidence" value="ECO:0007669"/>
    <property type="project" value="TreeGrafter"/>
</dbReference>
<keyword evidence="2" id="KW-1185">Reference proteome</keyword>
<dbReference type="PANTHER" id="PTHR10877:SF150">
    <property type="entry name" value="REJ DOMAIN-CONTAINING PROTEIN"/>
    <property type="match status" value="1"/>
</dbReference>
<name>A0A9X0D032_9CNID</name>
<evidence type="ECO:0000313" key="2">
    <source>
        <dbReference type="Proteomes" id="UP001163046"/>
    </source>
</evidence>
<sequence length="525" mass="58511">MAKLLHSKDGGKDAMRLANTLLSVMSATSDQELKKEDKIKFKDEMIRYSSKVKVDDLQGLILVTSVVASATDKSEELSEESQWNSVDVLESMANKFQNLSGGISEKDPTGVKKAGNNLLLGIGNVLDASAVNFETHQQDETNKKETHDESKVNATKTKVFAKKAWVLISKVGDSMLSTQEVGDEPLEMETKAITMRLNRQLPSTISDKPAKIKDSKVTFPPPEKLMGSQAMGMAHVDTQMLSLKHNPFSWDKSAKTVKSAVISIDLKNDKGELLDVSGLSEEIELNIKTDRPQQDQVPVRSFVKPSVNGSMRNHRVMISSEGMVLSVKVVPSNGTKLQVYFRHLRRPTIKDYDYMAEVPDFTSCKKRAKRIEEASQPAAHDGYFNCTKDPHLLTLSSDVTGHIGLHFIGIRLPSSNEDSVKNKRRRRSCSENGRQKRSEICVEFKDPPTTPPPTPRVVVPSFDPSTDVNYTLSISMGACLYWSESKEKWTSDGCRVSILYINYYNILTTGYCNFGQSDWFPTQGI</sequence>
<protein>
    <submittedName>
        <fullName evidence="1">Uncharacterized protein</fullName>
    </submittedName>
</protein>